<evidence type="ECO:0000313" key="3">
    <source>
        <dbReference type="Proteomes" id="UP000516439"/>
    </source>
</evidence>
<sequence length="153" mass="17009">MKNKLLLAILIALSSIHASAQSVYTGYVKFKKSGYSLVVDNAKTEKEKREGAKFIRNLILQVYGNDALTNGLGTDIEEHVIVVGRGKDAIESMNAYYKDQLKGKSIENISIAIYSILKIKGAVSSEAGGYSLIDLKNKKAYNLYYERIIKLRI</sequence>
<proteinExistence type="predicted"/>
<feature type="chain" id="PRO_5047270233" evidence="1">
    <location>
        <begin position="21"/>
        <end position="153"/>
    </location>
</feature>
<feature type="signal peptide" evidence="1">
    <location>
        <begin position="1"/>
        <end position="20"/>
    </location>
</feature>
<keyword evidence="1" id="KW-0732">Signal</keyword>
<accession>A0ABX6TMV3</accession>
<evidence type="ECO:0000256" key="1">
    <source>
        <dbReference type="SAM" id="SignalP"/>
    </source>
</evidence>
<name>A0ABX6TMV3_9SPHI</name>
<reference evidence="2 3" key="1">
    <citation type="submission" date="2020-09" db="EMBL/GenBank/DDBJ databases">
        <title>Pedobacter sp. SW-16 isolated from soil near Yeocheon.</title>
        <authorList>
            <person name="Im H.S."/>
            <person name="Joung Y."/>
            <person name="Lee S.-S."/>
        </authorList>
    </citation>
    <scope>NUCLEOTIDE SEQUENCE [LARGE SCALE GENOMIC DNA]</scope>
    <source>
        <strain evidence="2 3">SW-16</strain>
    </source>
</reference>
<keyword evidence="3" id="KW-1185">Reference proteome</keyword>
<dbReference type="RefSeq" id="WP_190328901.1">
    <property type="nucleotide sequence ID" value="NZ_CP061171.1"/>
</dbReference>
<organism evidence="2 3">
    <name type="scientific">Pedobacter riviphilus</name>
    <dbReference type="NCBI Taxonomy" id="2766984"/>
    <lineage>
        <taxon>Bacteria</taxon>
        <taxon>Pseudomonadati</taxon>
        <taxon>Bacteroidota</taxon>
        <taxon>Sphingobacteriia</taxon>
        <taxon>Sphingobacteriales</taxon>
        <taxon>Sphingobacteriaceae</taxon>
        <taxon>Pedobacter</taxon>
    </lineage>
</organism>
<gene>
    <name evidence="2" type="ORF">H9N25_10825</name>
</gene>
<dbReference type="Proteomes" id="UP000516439">
    <property type="component" value="Chromosome"/>
</dbReference>
<protein>
    <submittedName>
        <fullName evidence="2">Uncharacterized protein</fullName>
    </submittedName>
</protein>
<dbReference type="EMBL" id="CP061171">
    <property type="protein sequence ID" value="QNR86836.1"/>
    <property type="molecule type" value="Genomic_DNA"/>
</dbReference>
<evidence type="ECO:0000313" key="2">
    <source>
        <dbReference type="EMBL" id="QNR86836.1"/>
    </source>
</evidence>